<keyword evidence="2" id="KW-1185">Reference proteome</keyword>
<name>A0A6C2U1D6_PONDE</name>
<organism evidence="1 2">
    <name type="scientific">Pontiella desulfatans</name>
    <dbReference type="NCBI Taxonomy" id="2750659"/>
    <lineage>
        <taxon>Bacteria</taxon>
        <taxon>Pseudomonadati</taxon>
        <taxon>Kiritimatiellota</taxon>
        <taxon>Kiritimatiellia</taxon>
        <taxon>Kiritimatiellales</taxon>
        <taxon>Pontiellaceae</taxon>
        <taxon>Pontiella</taxon>
    </lineage>
</organism>
<dbReference type="AlphaFoldDB" id="A0A6C2U1D6"/>
<proteinExistence type="predicted"/>
<gene>
    <name evidence="1" type="ORF">PDESU_02031</name>
</gene>
<evidence type="ECO:0000313" key="2">
    <source>
        <dbReference type="Proteomes" id="UP000366872"/>
    </source>
</evidence>
<reference evidence="1 2" key="1">
    <citation type="submission" date="2019-04" db="EMBL/GenBank/DDBJ databases">
        <authorList>
            <person name="Van Vliet M D."/>
        </authorList>
    </citation>
    <scope>NUCLEOTIDE SEQUENCE [LARGE SCALE GENOMIC DNA]</scope>
    <source>
        <strain evidence="1 2">F1</strain>
    </source>
</reference>
<evidence type="ECO:0000313" key="1">
    <source>
        <dbReference type="EMBL" id="VGO13474.1"/>
    </source>
</evidence>
<dbReference type="RefSeq" id="WP_136079044.1">
    <property type="nucleotide sequence ID" value="NZ_CAAHFG010000001.1"/>
</dbReference>
<protein>
    <submittedName>
        <fullName evidence="1">Uncharacterized protein</fullName>
    </submittedName>
</protein>
<dbReference type="EMBL" id="CAAHFG010000001">
    <property type="protein sequence ID" value="VGO13474.1"/>
    <property type="molecule type" value="Genomic_DNA"/>
</dbReference>
<accession>A0A6C2U1D6</accession>
<dbReference type="Proteomes" id="UP000366872">
    <property type="component" value="Unassembled WGS sequence"/>
</dbReference>
<sequence length="377" mass="42489">MKISYPVDSYCDRSTGRKEIPCDESSLPDLARKICRKRKRDALACIHERPFCRFAGCSNGRIIDFLSYLNDEAENAGYSFIDRAYDMTIDKFAKLPSATPGERNGVDCTRYFGAYLSFIEKKQEILRTMHPLAQEQFEARALQRLVRHHYELSLREARRNGRSSRYVIRANGKSITVLMPKQIAGAARRKWIAENAGTVDPGKPGERERIQMLIDDRLSGLLIGDIHEETMMTDPSYGVHMPPIPGEDHLGLTAAGLAEAVVEEKTQGIYRLRPAIQKLGRSELASLIRKIFNGLSEGDYRPSELAREYGLSKSSLSRFAGTGWGNHDGSPQDRMPDLWLNTAKVLSSDPEFAEAADCYLKRLDSRSGNQRKEDGHE</sequence>